<keyword evidence="9" id="KW-1185">Reference proteome</keyword>
<feature type="transmembrane region" description="Helical" evidence="6">
    <location>
        <begin position="12"/>
        <end position="30"/>
    </location>
</feature>
<evidence type="ECO:0000256" key="1">
    <source>
        <dbReference type="ARBA" id="ARBA00004651"/>
    </source>
</evidence>
<evidence type="ECO:0000259" key="7">
    <source>
        <dbReference type="Pfam" id="PF05425"/>
    </source>
</evidence>
<dbReference type="GO" id="GO:0005886">
    <property type="term" value="C:plasma membrane"/>
    <property type="evidence" value="ECO:0007669"/>
    <property type="project" value="UniProtKB-SubCell"/>
</dbReference>
<evidence type="ECO:0000313" key="8">
    <source>
        <dbReference type="EMBL" id="MBB5190191.1"/>
    </source>
</evidence>
<evidence type="ECO:0000256" key="2">
    <source>
        <dbReference type="ARBA" id="ARBA00022475"/>
    </source>
</evidence>
<reference evidence="8 9" key="1">
    <citation type="submission" date="2020-08" db="EMBL/GenBank/DDBJ databases">
        <title>Genomic Encyclopedia of Type Strains, Phase IV (KMG-IV): sequencing the most valuable type-strain genomes for metagenomic binning, comparative biology and taxonomic classification.</title>
        <authorList>
            <person name="Goeker M."/>
        </authorList>
    </citation>
    <scope>NUCLEOTIDE SEQUENCE [LARGE SCALE GENOMIC DNA]</scope>
    <source>
        <strain evidence="8 9">DSM 18233</strain>
    </source>
</reference>
<comment type="subcellular location">
    <subcellularLocation>
        <location evidence="1">Cell membrane</location>
        <topology evidence="1">Multi-pass membrane protein</topology>
    </subcellularLocation>
</comment>
<dbReference type="GO" id="GO:0006825">
    <property type="term" value="P:copper ion transport"/>
    <property type="evidence" value="ECO:0007669"/>
    <property type="project" value="InterPro"/>
</dbReference>
<organism evidence="8 9">
    <name type="scientific">Silvimonas terrae</name>
    <dbReference type="NCBI Taxonomy" id="300266"/>
    <lineage>
        <taxon>Bacteria</taxon>
        <taxon>Pseudomonadati</taxon>
        <taxon>Pseudomonadota</taxon>
        <taxon>Betaproteobacteria</taxon>
        <taxon>Neisseriales</taxon>
        <taxon>Chitinibacteraceae</taxon>
        <taxon>Silvimonas</taxon>
    </lineage>
</organism>
<evidence type="ECO:0000313" key="9">
    <source>
        <dbReference type="Proteomes" id="UP000543030"/>
    </source>
</evidence>
<dbReference type="PANTHER" id="PTHR34820">
    <property type="entry name" value="INNER MEMBRANE PROTEIN YEBZ"/>
    <property type="match status" value="1"/>
</dbReference>
<dbReference type="InterPro" id="IPR008457">
    <property type="entry name" value="Cu-R_CopD_dom"/>
</dbReference>
<evidence type="ECO:0000256" key="6">
    <source>
        <dbReference type="SAM" id="Phobius"/>
    </source>
</evidence>
<dbReference type="AlphaFoldDB" id="A0A840RD42"/>
<feature type="transmembrane region" description="Helical" evidence="6">
    <location>
        <begin position="100"/>
        <end position="118"/>
    </location>
</feature>
<gene>
    <name evidence="8" type="ORF">HNQ50_000913</name>
</gene>
<feature type="transmembrane region" description="Helical" evidence="6">
    <location>
        <begin position="207"/>
        <end position="227"/>
    </location>
</feature>
<dbReference type="EMBL" id="JACHHN010000002">
    <property type="protein sequence ID" value="MBB5190191.1"/>
    <property type="molecule type" value="Genomic_DNA"/>
</dbReference>
<keyword evidence="2" id="KW-1003">Cell membrane</keyword>
<proteinExistence type="predicted"/>
<sequence>MNMEWAGPGPFALAALLDSLTAVLVGQWLLDHGRINWRLAALACLAFLLLLPVNGAGMAGVEITAVLPALPAILSTHFGYVWLAGVVVMALLLTVALRPVPARLAGGVILTGFVYLRARTGHVADAGMFSIAAAVHTVHLLAAGAWAGSALVFVTRHTRQGRTFDTHAARRLSQLAAWALLLIALTGAANVWRMLAGPLVSGFWQQPWGVILKVKLLLVGVAVLLGATNRWSVLPALDLQAVSGQRRFLALLWLEILAFAGVFACAALLGSTSPPMNM</sequence>
<dbReference type="RefSeq" id="WP_184098046.1">
    <property type="nucleotide sequence ID" value="NZ_JACHHN010000002.1"/>
</dbReference>
<feature type="transmembrane region" description="Helical" evidence="6">
    <location>
        <begin position="175"/>
        <end position="195"/>
    </location>
</feature>
<evidence type="ECO:0000256" key="3">
    <source>
        <dbReference type="ARBA" id="ARBA00022692"/>
    </source>
</evidence>
<dbReference type="InterPro" id="IPR032694">
    <property type="entry name" value="CopC/D"/>
</dbReference>
<evidence type="ECO:0000256" key="4">
    <source>
        <dbReference type="ARBA" id="ARBA00022989"/>
    </source>
</evidence>
<dbReference type="Pfam" id="PF05425">
    <property type="entry name" value="CopD"/>
    <property type="match status" value="1"/>
</dbReference>
<keyword evidence="5 6" id="KW-0472">Membrane</keyword>
<name>A0A840RD42_9NEIS</name>
<feature type="transmembrane region" description="Helical" evidence="6">
    <location>
        <begin position="69"/>
        <end position="93"/>
    </location>
</feature>
<feature type="transmembrane region" description="Helical" evidence="6">
    <location>
        <begin position="37"/>
        <end position="57"/>
    </location>
</feature>
<feature type="transmembrane region" description="Helical" evidence="6">
    <location>
        <begin position="248"/>
        <end position="269"/>
    </location>
</feature>
<comment type="caution">
    <text evidence="8">The sequence shown here is derived from an EMBL/GenBank/DDBJ whole genome shotgun (WGS) entry which is preliminary data.</text>
</comment>
<protein>
    <submittedName>
        <fullName evidence="8">Putative copper resistance protein D</fullName>
    </submittedName>
</protein>
<dbReference type="PANTHER" id="PTHR34820:SF4">
    <property type="entry name" value="INNER MEMBRANE PROTEIN YEBZ"/>
    <property type="match status" value="1"/>
</dbReference>
<feature type="domain" description="Copper resistance protein D" evidence="7">
    <location>
        <begin position="168"/>
        <end position="269"/>
    </location>
</feature>
<keyword evidence="4 6" id="KW-1133">Transmembrane helix</keyword>
<evidence type="ECO:0000256" key="5">
    <source>
        <dbReference type="ARBA" id="ARBA00023136"/>
    </source>
</evidence>
<dbReference type="Proteomes" id="UP000543030">
    <property type="component" value="Unassembled WGS sequence"/>
</dbReference>
<keyword evidence="3 6" id="KW-0812">Transmembrane</keyword>
<feature type="transmembrane region" description="Helical" evidence="6">
    <location>
        <begin position="130"/>
        <end position="154"/>
    </location>
</feature>
<accession>A0A840RD42</accession>